<dbReference type="Pfam" id="PF06224">
    <property type="entry name" value="AlkZ-like"/>
    <property type="match status" value="1"/>
</dbReference>
<accession>A0ABY4YN14</accession>
<dbReference type="Proteomes" id="UP001056535">
    <property type="component" value="Chromosome"/>
</dbReference>
<keyword evidence="2" id="KW-1185">Reference proteome</keyword>
<dbReference type="InterPro" id="IPR009351">
    <property type="entry name" value="AlkZ-like"/>
</dbReference>
<protein>
    <submittedName>
        <fullName evidence="1">Winged helix DNA-binding domain-containing protein</fullName>
    </submittedName>
</protein>
<sequence>MSTQDARETWQLLADELVPVDLDGQAAWMLAEDEASFSAVEQPRGVRLLVASDLRLLGQDRTGRFVGPGLRPLSPLHDTFHPNGVLVDGRIVGVWGRKGGKVDVRIDAGLPRRTVEAIEAEALSLPIPGVTMSVTVTEWQA</sequence>
<keyword evidence="1" id="KW-0238">DNA-binding</keyword>
<organism evidence="1 2">
    <name type="scientific">Ornithinimicrobium cryptoxanthini</name>
    <dbReference type="NCBI Taxonomy" id="2934161"/>
    <lineage>
        <taxon>Bacteria</taxon>
        <taxon>Bacillati</taxon>
        <taxon>Actinomycetota</taxon>
        <taxon>Actinomycetes</taxon>
        <taxon>Micrococcales</taxon>
        <taxon>Ornithinimicrobiaceae</taxon>
        <taxon>Ornithinimicrobium</taxon>
    </lineage>
</organism>
<evidence type="ECO:0000313" key="1">
    <source>
        <dbReference type="EMBL" id="USQ77989.1"/>
    </source>
</evidence>
<dbReference type="EMBL" id="CP099490">
    <property type="protein sequence ID" value="USQ77989.1"/>
    <property type="molecule type" value="Genomic_DNA"/>
</dbReference>
<proteinExistence type="predicted"/>
<name>A0ABY4YN14_9MICO</name>
<gene>
    <name evidence="1" type="ORF">NF557_06080</name>
</gene>
<reference evidence="1" key="1">
    <citation type="submission" date="2022-06" db="EMBL/GenBank/DDBJ databases">
        <title>Ornithinimicrobium JY.X270.</title>
        <authorList>
            <person name="Huang Y."/>
        </authorList>
    </citation>
    <scope>NUCLEOTIDE SEQUENCE</scope>
    <source>
        <strain evidence="1">JY.X270</strain>
    </source>
</reference>
<evidence type="ECO:0000313" key="2">
    <source>
        <dbReference type="Proteomes" id="UP001056535"/>
    </source>
</evidence>
<dbReference type="GO" id="GO:0003677">
    <property type="term" value="F:DNA binding"/>
    <property type="evidence" value="ECO:0007669"/>
    <property type="project" value="UniProtKB-KW"/>
</dbReference>